<comment type="caution">
    <text evidence="1">The sequence shown here is derived from an EMBL/GenBank/DDBJ whole genome shotgun (WGS) entry which is preliminary data.</text>
</comment>
<keyword evidence="2" id="KW-1185">Reference proteome</keyword>
<dbReference type="Proteomes" id="UP001596074">
    <property type="component" value="Unassembled WGS sequence"/>
</dbReference>
<gene>
    <name evidence="1" type="ORF">ACFPZN_42335</name>
</gene>
<evidence type="ECO:0000313" key="2">
    <source>
        <dbReference type="Proteomes" id="UP001596074"/>
    </source>
</evidence>
<evidence type="ECO:0000313" key="1">
    <source>
        <dbReference type="EMBL" id="MFC5752291.1"/>
    </source>
</evidence>
<accession>A0ABW1AAR2</accession>
<reference evidence="2" key="1">
    <citation type="journal article" date="2019" name="Int. J. Syst. Evol. Microbiol.">
        <title>The Global Catalogue of Microorganisms (GCM) 10K type strain sequencing project: providing services to taxonomists for standard genome sequencing and annotation.</title>
        <authorList>
            <consortium name="The Broad Institute Genomics Platform"/>
            <consortium name="The Broad Institute Genome Sequencing Center for Infectious Disease"/>
            <person name="Wu L."/>
            <person name="Ma J."/>
        </authorList>
    </citation>
    <scope>NUCLEOTIDE SEQUENCE [LARGE SCALE GENOMIC DNA]</scope>
    <source>
        <strain evidence="2">KCTC 42087</strain>
    </source>
</reference>
<name>A0ABW1AAR2_9ACTN</name>
<sequence length="88" mass="9934">MELRDAAGMLLAESAAHPELLRLSRHAYDELAAGRAVDHTVLSEMLREGARKDVYGVLKRKYGEQAFENMVMVLAREVDRQAPVVVRR</sequence>
<dbReference type="RefSeq" id="WP_378288250.1">
    <property type="nucleotide sequence ID" value="NZ_JBHSON010000084.1"/>
</dbReference>
<protein>
    <submittedName>
        <fullName evidence="1">Uncharacterized protein</fullName>
    </submittedName>
</protein>
<proteinExistence type="predicted"/>
<organism evidence="1 2">
    <name type="scientific">Actinomadura rugatobispora</name>
    <dbReference type="NCBI Taxonomy" id="1994"/>
    <lineage>
        <taxon>Bacteria</taxon>
        <taxon>Bacillati</taxon>
        <taxon>Actinomycetota</taxon>
        <taxon>Actinomycetes</taxon>
        <taxon>Streptosporangiales</taxon>
        <taxon>Thermomonosporaceae</taxon>
        <taxon>Actinomadura</taxon>
    </lineage>
</organism>
<dbReference type="EMBL" id="JBHSON010000084">
    <property type="protein sequence ID" value="MFC5752291.1"/>
    <property type="molecule type" value="Genomic_DNA"/>
</dbReference>